<dbReference type="Proteomes" id="UP000198815">
    <property type="component" value="Unassembled WGS sequence"/>
</dbReference>
<dbReference type="InterPro" id="IPR047057">
    <property type="entry name" value="MerR_fam"/>
</dbReference>
<keyword evidence="1 3" id="KW-0238">DNA-binding</keyword>
<evidence type="ECO:0000259" key="2">
    <source>
        <dbReference type="PROSITE" id="PS50937"/>
    </source>
</evidence>
<dbReference type="EMBL" id="FOGZ01000026">
    <property type="protein sequence ID" value="SER99433.1"/>
    <property type="molecule type" value="Genomic_DNA"/>
</dbReference>
<keyword evidence="4" id="KW-1185">Reference proteome</keyword>
<dbReference type="AlphaFoldDB" id="A0A1H9TRX0"/>
<proteinExistence type="predicted"/>
<dbReference type="InterPro" id="IPR009061">
    <property type="entry name" value="DNA-bd_dom_put_sf"/>
</dbReference>
<dbReference type="PANTHER" id="PTHR30204">
    <property type="entry name" value="REDOX-CYCLING DRUG-SENSING TRANSCRIPTIONAL ACTIVATOR SOXR"/>
    <property type="match status" value="1"/>
</dbReference>
<dbReference type="PROSITE" id="PS00552">
    <property type="entry name" value="HTH_MERR_1"/>
    <property type="match status" value="1"/>
</dbReference>
<dbReference type="RefSeq" id="WP_091970978.1">
    <property type="nucleotide sequence ID" value="NZ_FOGZ01000026.1"/>
</dbReference>
<dbReference type="Gene3D" id="1.10.1660.10">
    <property type="match status" value="1"/>
</dbReference>
<dbReference type="PANTHER" id="PTHR30204:SF93">
    <property type="entry name" value="HTH MERR-TYPE DOMAIN-CONTAINING PROTEIN"/>
    <property type="match status" value="1"/>
</dbReference>
<dbReference type="GO" id="GO:0003677">
    <property type="term" value="F:DNA binding"/>
    <property type="evidence" value="ECO:0007669"/>
    <property type="project" value="UniProtKB-KW"/>
</dbReference>
<evidence type="ECO:0000256" key="1">
    <source>
        <dbReference type="ARBA" id="ARBA00023125"/>
    </source>
</evidence>
<evidence type="ECO:0000313" key="3">
    <source>
        <dbReference type="EMBL" id="SER99433.1"/>
    </source>
</evidence>
<dbReference type="STRING" id="64702.SAMN05443377_12647"/>
<name>A0A1H9TRX0_9ACTN</name>
<dbReference type="PRINTS" id="PR00040">
    <property type="entry name" value="HTHMERR"/>
</dbReference>
<reference evidence="3 4" key="1">
    <citation type="submission" date="2016-10" db="EMBL/GenBank/DDBJ databases">
        <authorList>
            <person name="de Groot N.N."/>
        </authorList>
    </citation>
    <scope>NUCLEOTIDE SEQUENCE [LARGE SCALE GENOMIC DNA]</scope>
    <source>
        <strain evidence="3 4">DSM 16859</strain>
    </source>
</reference>
<dbReference type="Pfam" id="PF13411">
    <property type="entry name" value="MerR_1"/>
    <property type="match status" value="1"/>
</dbReference>
<dbReference type="Pfam" id="PF13646">
    <property type="entry name" value="HEAT_2"/>
    <property type="match status" value="1"/>
</dbReference>
<dbReference type="PROSITE" id="PS50937">
    <property type="entry name" value="HTH_MERR_2"/>
    <property type="match status" value="1"/>
</dbReference>
<organism evidence="3 4">
    <name type="scientific">Propionibacterium cyclohexanicum</name>
    <dbReference type="NCBI Taxonomy" id="64702"/>
    <lineage>
        <taxon>Bacteria</taxon>
        <taxon>Bacillati</taxon>
        <taxon>Actinomycetota</taxon>
        <taxon>Actinomycetes</taxon>
        <taxon>Propionibacteriales</taxon>
        <taxon>Propionibacteriaceae</taxon>
        <taxon>Propionibacterium</taxon>
    </lineage>
</organism>
<feature type="domain" description="HTH merR-type" evidence="2">
    <location>
        <begin position="1"/>
        <end position="69"/>
    </location>
</feature>
<protein>
    <submittedName>
        <fullName evidence="3">DNA-binding transcriptional regulator, MerR family</fullName>
    </submittedName>
</protein>
<dbReference type="SMART" id="SM00422">
    <property type="entry name" value="HTH_MERR"/>
    <property type="match status" value="1"/>
</dbReference>
<dbReference type="GO" id="GO:0003700">
    <property type="term" value="F:DNA-binding transcription factor activity"/>
    <property type="evidence" value="ECO:0007669"/>
    <property type="project" value="InterPro"/>
</dbReference>
<dbReference type="SUPFAM" id="SSF48371">
    <property type="entry name" value="ARM repeat"/>
    <property type="match status" value="1"/>
</dbReference>
<sequence>MLIGEVAQRSGISARMLRHYDRIGLVSPSERTSGGYREYSESDMRRLFHVEGLRSLGLSLAQIAEAIDDQTFDPAAMVDDVIERTREQITRGQELVQRLEDVQATAPKTWADVLRTIGLIRGLESPSPSHRQQLALKIAEPEQRDVPVLVEAMLRENAEAAAGALQWAIARSGDTAIPALAQALDSQDSERRRRAFDALVKLDTPAARQVIMGLTKHEDLRIRNRAIIARAHHSKKGSISALIALISTGQDDVEAADALTELALRYGQVDRVVAALARALKTADPDTRRRLVAALNDLPPDATKDTLTSLLNDEDRATALTARFILDTQAKDARA</sequence>
<accession>A0A1H9TRX0</accession>
<dbReference type="SUPFAM" id="SSF46955">
    <property type="entry name" value="Putative DNA-binding domain"/>
    <property type="match status" value="1"/>
</dbReference>
<evidence type="ECO:0000313" key="4">
    <source>
        <dbReference type="Proteomes" id="UP000198815"/>
    </source>
</evidence>
<dbReference type="OrthoDB" id="9809391at2"/>
<dbReference type="InterPro" id="IPR011989">
    <property type="entry name" value="ARM-like"/>
</dbReference>
<gene>
    <name evidence="3" type="ORF">SAMN05443377_12647</name>
</gene>
<dbReference type="InterPro" id="IPR000551">
    <property type="entry name" value="MerR-type_HTH_dom"/>
</dbReference>
<dbReference type="Gene3D" id="1.25.10.10">
    <property type="entry name" value="Leucine-rich Repeat Variant"/>
    <property type="match status" value="1"/>
</dbReference>
<dbReference type="InterPro" id="IPR016024">
    <property type="entry name" value="ARM-type_fold"/>
</dbReference>